<dbReference type="Gene3D" id="3.30.700.10">
    <property type="entry name" value="Glycoprotein, Type 4 Pilin"/>
    <property type="match status" value="1"/>
</dbReference>
<comment type="caution">
    <text evidence="7">The sequence shown here is derived from an EMBL/GenBank/DDBJ whole genome shotgun (WGS) entry which is preliminary data.</text>
</comment>
<evidence type="ECO:0000256" key="3">
    <source>
        <dbReference type="ARBA" id="ARBA00022692"/>
    </source>
</evidence>
<keyword evidence="5 6" id="KW-0472">Membrane</keyword>
<evidence type="ECO:0000256" key="2">
    <source>
        <dbReference type="ARBA" id="ARBA00022481"/>
    </source>
</evidence>
<dbReference type="Pfam" id="PF07963">
    <property type="entry name" value="N_methyl"/>
    <property type="match status" value="1"/>
</dbReference>
<gene>
    <name evidence="7" type="ORF">A2196_00080</name>
</gene>
<dbReference type="PRINTS" id="PR00813">
    <property type="entry name" value="BCTERIALGSPG"/>
</dbReference>
<organism evidence="7 8">
    <name type="scientific">Candidatus Curtissbacteria bacterium RIFOXYA1_FULL_41_14</name>
    <dbReference type="NCBI Taxonomy" id="1797737"/>
    <lineage>
        <taxon>Bacteria</taxon>
        <taxon>Candidatus Curtissiibacteriota</taxon>
    </lineage>
</organism>
<protein>
    <recommendedName>
        <fullName evidence="9">Type II secretion system protein GspG C-terminal domain-containing protein</fullName>
    </recommendedName>
</protein>
<dbReference type="InterPro" id="IPR012902">
    <property type="entry name" value="N_methyl_site"/>
</dbReference>
<proteinExistence type="predicted"/>
<dbReference type="AlphaFoldDB" id="A0A1F5HEW7"/>
<keyword evidence="4 6" id="KW-1133">Transmembrane helix</keyword>
<dbReference type="PROSITE" id="PS00409">
    <property type="entry name" value="PROKAR_NTER_METHYL"/>
    <property type="match status" value="1"/>
</dbReference>
<evidence type="ECO:0000256" key="1">
    <source>
        <dbReference type="ARBA" id="ARBA00004167"/>
    </source>
</evidence>
<dbReference type="InterPro" id="IPR045584">
    <property type="entry name" value="Pilin-like"/>
</dbReference>
<dbReference type="SUPFAM" id="SSF54523">
    <property type="entry name" value="Pili subunits"/>
    <property type="match status" value="1"/>
</dbReference>
<name>A0A1F5HEW7_9BACT</name>
<accession>A0A1F5HEW7</accession>
<dbReference type="PANTHER" id="PTHR30093:SF44">
    <property type="entry name" value="TYPE II SECRETION SYSTEM CORE PROTEIN G"/>
    <property type="match status" value="1"/>
</dbReference>
<evidence type="ECO:0008006" key="9">
    <source>
        <dbReference type="Google" id="ProtNLM"/>
    </source>
</evidence>
<comment type="subcellular location">
    <subcellularLocation>
        <location evidence="1">Membrane</location>
        <topology evidence="1">Single-pass membrane protein</topology>
    </subcellularLocation>
</comment>
<dbReference type="Proteomes" id="UP000176751">
    <property type="component" value="Unassembled WGS sequence"/>
</dbReference>
<evidence type="ECO:0000313" key="7">
    <source>
        <dbReference type="EMBL" id="OGE02626.1"/>
    </source>
</evidence>
<dbReference type="InterPro" id="IPR000983">
    <property type="entry name" value="Bac_GSPG_pilin"/>
</dbReference>
<sequence>MPTLVNSSPFDFAQGRQFIVHGNAATVNREPLTVNRRPWRRGFTLIELLVVITIIAILISAVSASFTNAQMKSRDGRRKSDLKSVQQALEVYIQANGKYPSASNYNIQCNIGGDSSIKEWGQEFICGGITYAQQLPKDPVYQATTGYKYFSNAPNLTYILLAHFENENDSDLDNQPAPCLPPPSDYTYCVINP</sequence>
<keyword evidence="3 6" id="KW-0812">Transmembrane</keyword>
<dbReference type="GO" id="GO:0015627">
    <property type="term" value="C:type II protein secretion system complex"/>
    <property type="evidence" value="ECO:0007669"/>
    <property type="project" value="InterPro"/>
</dbReference>
<feature type="transmembrane region" description="Helical" evidence="6">
    <location>
        <begin position="45"/>
        <end position="69"/>
    </location>
</feature>
<dbReference type="PANTHER" id="PTHR30093">
    <property type="entry name" value="GENERAL SECRETION PATHWAY PROTEIN G"/>
    <property type="match status" value="1"/>
</dbReference>
<keyword evidence="2" id="KW-0488">Methylation</keyword>
<evidence type="ECO:0000256" key="4">
    <source>
        <dbReference type="ARBA" id="ARBA00022989"/>
    </source>
</evidence>
<evidence type="ECO:0000313" key="8">
    <source>
        <dbReference type="Proteomes" id="UP000176751"/>
    </source>
</evidence>
<evidence type="ECO:0000256" key="5">
    <source>
        <dbReference type="ARBA" id="ARBA00023136"/>
    </source>
</evidence>
<reference evidence="7 8" key="1">
    <citation type="journal article" date="2016" name="Nat. Commun.">
        <title>Thousands of microbial genomes shed light on interconnected biogeochemical processes in an aquifer system.</title>
        <authorList>
            <person name="Anantharaman K."/>
            <person name="Brown C.T."/>
            <person name="Hug L.A."/>
            <person name="Sharon I."/>
            <person name="Castelle C.J."/>
            <person name="Probst A.J."/>
            <person name="Thomas B.C."/>
            <person name="Singh A."/>
            <person name="Wilkins M.J."/>
            <person name="Karaoz U."/>
            <person name="Brodie E.L."/>
            <person name="Williams K.H."/>
            <person name="Hubbard S.S."/>
            <person name="Banfield J.F."/>
        </authorList>
    </citation>
    <scope>NUCLEOTIDE SEQUENCE [LARGE SCALE GENOMIC DNA]</scope>
</reference>
<dbReference type="GO" id="GO:0016020">
    <property type="term" value="C:membrane"/>
    <property type="evidence" value="ECO:0007669"/>
    <property type="project" value="UniProtKB-SubCell"/>
</dbReference>
<dbReference type="NCBIfam" id="TIGR02532">
    <property type="entry name" value="IV_pilin_GFxxxE"/>
    <property type="match status" value="1"/>
</dbReference>
<evidence type="ECO:0000256" key="6">
    <source>
        <dbReference type="SAM" id="Phobius"/>
    </source>
</evidence>
<dbReference type="STRING" id="1797737.A2196_00080"/>
<dbReference type="EMBL" id="MFCA01000012">
    <property type="protein sequence ID" value="OGE02626.1"/>
    <property type="molecule type" value="Genomic_DNA"/>
</dbReference>
<dbReference type="GO" id="GO:0015628">
    <property type="term" value="P:protein secretion by the type II secretion system"/>
    <property type="evidence" value="ECO:0007669"/>
    <property type="project" value="InterPro"/>
</dbReference>